<comment type="caution">
    <text evidence="2">The sequence shown here is derived from an EMBL/GenBank/DDBJ whole genome shotgun (WGS) entry which is preliminary data.</text>
</comment>
<accession>A0A8I3AF47</accession>
<evidence type="ECO:0000313" key="2">
    <source>
        <dbReference type="EMBL" id="KAG6380061.1"/>
    </source>
</evidence>
<organism evidence="2 3">
    <name type="scientific">Boletus reticuloceps</name>
    <dbReference type="NCBI Taxonomy" id="495285"/>
    <lineage>
        <taxon>Eukaryota</taxon>
        <taxon>Fungi</taxon>
        <taxon>Dikarya</taxon>
        <taxon>Basidiomycota</taxon>
        <taxon>Agaricomycotina</taxon>
        <taxon>Agaricomycetes</taxon>
        <taxon>Agaricomycetidae</taxon>
        <taxon>Boletales</taxon>
        <taxon>Boletineae</taxon>
        <taxon>Boletaceae</taxon>
        <taxon>Boletoideae</taxon>
        <taxon>Boletus</taxon>
    </lineage>
</organism>
<keyword evidence="3" id="KW-1185">Reference proteome</keyword>
<feature type="compositionally biased region" description="Polar residues" evidence="1">
    <location>
        <begin position="12"/>
        <end position="25"/>
    </location>
</feature>
<gene>
    <name evidence="2" type="ORF">JVT61DRAFT_8143</name>
</gene>
<evidence type="ECO:0000256" key="1">
    <source>
        <dbReference type="SAM" id="MobiDB-lite"/>
    </source>
</evidence>
<dbReference type="EMBL" id="JAGFBS010000003">
    <property type="protein sequence ID" value="KAG6380061.1"/>
    <property type="molecule type" value="Genomic_DNA"/>
</dbReference>
<feature type="region of interest" description="Disordered" evidence="1">
    <location>
        <begin position="1"/>
        <end position="25"/>
    </location>
</feature>
<dbReference type="AlphaFoldDB" id="A0A8I3AF47"/>
<protein>
    <submittedName>
        <fullName evidence="2">Uncharacterized protein</fullName>
    </submittedName>
</protein>
<dbReference type="Proteomes" id="UP000683000">
    <property type="component" value="Unassembled WGS sequence"/>
</dbReference>
<evidence type="ECO:0000313" key="3">
    <source>
        <dbReference type="Proteomes" id="UP000683000"/>
    </source>
</evidence>
<dbReference type="OrthoDB" id="5554140at2759"/>
<reference evidence="2" key="1">
    <citation type="submission" date="2021-03" db="EMBL/GenBank/DDBJ databases">
        <title>Evolutionary innovations through gain and loss of genes in the ectomycorrhizal Boletales.</title>
        <authorList>
            <person name="Wu G."/>
            <person name="Miyauchi S."/>
            <person name="Morin E."/>
            <person name="Yang Z.-L."/>
            <person name="Xu J."/>
            <person name="Martin F.M."/>
        </authorList>
    </citation>
    <scope>NUCLEOTIDE SEQUENCE</scope>
    <source>
        <strain evidence="2">BR01</strain>
    </source>
</reference>
<sequence>MDKFATLEPTRLYSSPTQHQRPPPFSTVTSHVKYIARVSTQVLTAAKPPSPPIGRLPVDLHVLALMHVPIPDTARYARASKATSRVRLGLTTILDELEARAKAERDKRNGGSCGPATLAVSSLDDDFGDFASAPPPALFDLSSSARLSIVDTYEPGKPTPTFRIYGHIRYYARSCPLRIHRSMLSSHPLLLACHPARIHLLRISLHKPAYCISLHGFCPLSSNLYSRGISASRLSRLPWTDSMLPC</sequence>
<proteinExistence type="predicted"/>
<name>A0A8I3AF47_9AGAM</name>